<evidence type="ECO:0000256" key="6">
    <source>
        <dbReference type="SAM" id="Phobius"/>
    </source>
</evidence>
<reference evidence="7 8" key="1">
    <citation type="submission" date="2019-08" db="EMBL/GenBank/DDBJ databases">
        <authorList>
            <person name="Karlyshev A.V."/>
        </authorList>
    </citation>
    <scope>NUCLEOTIDE SEQUENCE [LARGE SCALE GENOMIC DNA]</scope>
    <source>
        <strain evidence="7 8">Alg18-2.2</strain>
    </source>
</reference>
<sequence length="296" mass="31701">MGLLFAAPALAHAPDADAPPDLAHAWSADLWLTPLWAASLLLYLLGLRQLWRHGFGRGVGRGQALSFFCGWLALGLAMVWPLDALGAWSLAAHMAQHMVLMALAPPLLLAGLPGAVWLAALPSSGARAISAPLRGPAGRRTWRVLTGATLVTLLQAAVMWGWHLPAAMELALRNELVHYAMHLCFLVAGLLFWAALLRSLREPSLGAGSAVTAIIATMLHMGLLSALLVFASRPLYPWYFERVPQLGLSALEDQQLAGLIMWVPSALPYLVGGVALVAAWLARNERHTPGPRGQQG</sequence>
<name>A0A5C8KQ08_9GAMM</name>
<feature type="transmembrane region" description="Helical" evidence="6">
    <location>
        <begin position="176"/>
        <end position="197"/>
    </location>
</feature>
<comment type="caution">
    <text evidence="7">The sequence shown here is derived from an EMBL/GenBank/DDBJ whole genome shotgun (WGS) entry which is preliminary data.</text>
</comment>
<evidence type="ECO:0000256" key="5">
    <source>
        <dbReference type="ARBA" id="ARBA00023136"/>
    </source>
</evidence>
<dbReference type="Pfam" id="PF09678">
    <property type="entry name" value="Caa3_CtaG"/>
    <property type="match status" value="1"/>
</dbReference>
<gene>
    <name evidence="7" type="ORF">FU658_08830</name>
</gene>
<evidence type="ECO:0000256" key="1">
    <source>
        <dbReference type="ARBA" id="ARBA00004651"/>
    </source>
</evidence>
<dbReference type="RefSeq" id="WP_147891746.1">
    <property type="nucleotide sequence ID" value="NZ_VRTS01000005.1"/>
</dbReference>
<dbReference type="AlphaFoldDB" id="A0A5C8KQ08"/>
<evidence type="ECO:0000313" key="8">
    <source>
        <dbReference type="Proteomes" id="UP000321248"/>
    </source>
</evidence>
<keyword evidence="3 6" id="KW-0812">Transmembrane</keyword>
<feature type="transmembrane region" description="Helical" evidence="6">
    <location>
        <begin position="209"/>
        <end position="236"/>
    </location>
</feature>
<keyword evidence="2" id="KW-1003">Cell membrane</keyword>
<dbReference type="Proteomes" id="UP000321248">
    <property type="component" value="Unassembled WGS sequence"/>
</dbReference>
<evidence type="ECO:0000256" key="2">
    <source>
        <dbReference type="ARBA" id="ARBA00022475"/>
    </source>
</evidence>
<accession>A0A5C8KQ08</accession>
<keyword evidence="8" id="KW-1185">Reference proteome</keyword>
<dbReference type="InterPro" id="IPR019108">
    <property type="entry name" value="Caa3_assmbl_CtaG-rel"/>
</dbReference>
<proteinExistence type="predicted"/>
<comment type="subcellular location">
    <subcellularLocation>
        <location evidence="1">Cell membrane</location>
        <topology evidence="1">Multi-pass membrane protein</topology>
    </subcellularLocation>
</comment>
<organism evidence="7 8">
    <name type="scientific">Alkalisalibacterium limincola</name>
    <dbReference type="NCBI Taxonomy" id="2699169"/>
    <lineage>
        <taxon>Bacteria</taxon>
        <taxon>Pseudomonadati</taxon>
        <taxon>Pseudomonadota</taxon>
        <taxon>Gammaproteobacteria</taxon>
        <taxon>Lysobacterales</taxon>
        <taxon>Lysobacteraceae</taxon>
        <taxon>Alkalisalibacterium</taxon>
    </lineage>
</organism>
<feature type="transmembrane region" description="Helical" evidence="6">
    <location>
        <begin position="35"/>
        <end position="51"/>
    </location>
</feature>
<evidence type="ECO:0000256" key="3">
    <source>
        <dbReference type="ARBA" id="ARBA00022692"/>
    </source>
</evidence>
<dbReference type="GO" id="GO:0005886">
    <property type="term" value="C:plasma membrane"/>
    <property type="evidence" value="ECO:0007669"/>
    <property type="project" value="UniProtKB-SubCell"/>
</dbReference>
<evidence type="ECO:0000256" key="4">
    <source>
        <dbReference type="ARBA" id="ARBA00022989"/>
    </source>
</evidence>
<evidence type="ECO:0000313" key="7">
    <source>
        <dbReference type="EMBL" id="TXK62327.1"/>
    </source>
</evidence>
<feature type="transmembrane region" description="Helical" evidence="6">
    <location>
        <begin position="102"/>
        <end position="121"/>
    </location>
</feature>
<dbReference type="OrthoDB" id="9808789at2"/>
<keyword evidence="5 6" id="KW-0472">Membrane</keyword>
<protein>
    <submittedName>
        <fullName evidence="7">Cytochrome c oxidase assembly protein</fullName>
    </submittedName>
</protein>
<feature type="transmembrane region" description="Helical" evidence="6">
    <location>
        <begin position="63"/>
        <end position="82"/>
    </location>
</feature>
<feature type="transmembrane region" description="Helical" evidence="6">
    <location>
        <begin position="256"/>
        <end position="282"/>
    </location>
</feature>
<keyword evidence="4 6" id="KW-1133">Transmembrane helix</keyword>
<dbReference type="EMBL" id="VRTS01000005">
    <property type="protein sequence ID" value="TXK62327.1"/>
    <property type="molecule type" value="Genomic_DNA"/>
</dbReference>
<feature type="transmembrane region" description="Helical" evidence="6">
    <location>
        <begin position="142"/>
        <end position="164"/>
    </location>
</feature>